<feature type="transmembrane region" description="Helical" evidence="8">
    <location>
        <begin position="147"/>
        <end position="166"/>
    </location>
</feature>
<evidence type="ECO:0000256" key="5">
    <source>
        <dbReference type="ARBA" id="ARBA00022989"/>
    </source>
</evidence>
<dbReference type="SUPFAM" id="SSF103473">
    <property type="entry name" value="MFS general substrate transporter"/>
    <property type="match status" value="2"/>
</dbReference>
<evidence type="ECO:0000256" key="6">
    <source>
        <dbReference type="ARBA" id="ARBA00023136"/>
    </source>
</evidence>
<comment type="subcellular location">
    <subcellularLocation>
        <location evidence="1">Membrane</location>
        <topology evidence="1">Multi-pass membrane protein</topology>
    </subcellularLocation>
</comment>
<feature type="transmembrane region" description="Helical" evidence="8">
    <location>
        <begin position="76"/>
        <end position="95"/>
    </location>
</feature>
<dbReference type="PROSITE" id="PS50850">
    <property type="entry name" value="MFS"/>
    <property type="match status" value="1"/>
</dbReference>
<feature type="transmembrane region" description="Helical" evidence="8">
    <location>
        <begin position="208"/>
        <end position="230"/>
    </location>
</feature>
<dbReference type="Proteomes" id="UP001375240">
    <property type="component" value="Unassembled WGS sequence"/>
</dbReference>
<gene>
    <name evidence="10" type="ORF">TWF696_002990</name>
</gene>
<sequence length="586" mass="63404">MSAPVSRQISINQVPQTVDAARLQVPRARDDRDASSEKDVSGTGTPYSGSESGRDIEKVPEIEPQQDAEQVRSIHGIKWFMVIAAIYSTAFLYGLDNTVVADIQPQVIDTYGDLTKLSWLGSGFPLGSISTLLVLSKIYGIFNTKYLYIASIVLFLAGSALCGAAPTIDTLIVGRVIAGAGGQGMYLGLLNFLAVLTTIRERPIYNGLVGLVWGLGTVLGPVVGGGFASSGATWRWAFYINLVLIGVFTPVYFLILPSVQPDNTVTAKEKLKRLDYLGALLSAGMWATFVMAFTFGGAQWAWGDHRTIIMFVFFGLLLTAFVLQQYFTLFTSRENRVFPGHLLRRRSFVLLYILTSTPAAGVFVPAYFIPLYFQFSKGDSAIDAAVRLLPFVVLLVAFVMLNGFLMPVFGYYMPWYVWAGITILIGGSLMHTITPNTSTAAVYGYSILIAVGAGAASQIAYSVAPAKVQPHDVPSAIGFMNHAQIGTIVISLTISGTIFQNVAFNYLSETLRQYNFSEDAIRGAIAGTRSQLLAELNAQARADAIDAIVRAMGRVYILVIVAGAVTLVTSVFLKREKLFMTAAAPA</sequence>
<reference evidence="10 11" key="1">
    <citation type="submission" date="2019-10" db="EMBL/GenBank/DDBJ databases">
        <authorList>
            <person name="Palmer J.M."/>
        </authorList>
    </citation>
    <scope>NUCLEOTIDE SEQUENCE [LARGE SCALE GENOMIC DNA]</scope>
    <source>
        <strain evidence="10 11">TWF696</strain>
    </source>
</reference>
<feature type="domain" description="Major facilitator superfamily (MFS) profile" evidence="9">
    <location>
        <begin position="82"/>
        <end position="578"/>
    </location>
</feature>
<feature type="region of interest" description="Disordered" evidence="7">
    <location>
        <begin position="20"/>
        <end position="55"/>
    </location>
</feature>
<feature type="transmembrane region" description="Helical" evidence="8">
    <location>
        <begin position="236"/>
        <end position="255"/>
    </location>
</feature>
<comment type="caution">
    <text evidence="10">The sequence shown here is derived from an EMBL/GenBank/DDBJ whole genome shotgun (WGS) entry which is preliminary data.</text>
</comment>
<organism evidence="10 11">
    <name type="scientific">Orbilia brochopaga</name>
    <dbReference type="NCBI Taxonomy" id="3140254"/>
    <lineage>
        <taxon>Eukaryota</taxon>
        <taxon>Fungi</taxon>
        <taxon>Dikarya</taxon>
        <taxon>Ascomycota</taxon>
        <taxon>Pezizomycotina</taxon>
        <taxon>Orbiliomycetes</taxon>
        <taxon>Orbiliales</taxon>
        <taxon>Orbiliaceae</taxon>
        <taxon>Orbilia</taxon>
    </lineage>
</organism>
<evidence type="ECO:0000256" key="3">
    <source>
        <dbReference type="ARBA" id="ARBA00022448"/>
    </source>
</evidence>
<dbReference type="GO" id="GO:0022857">
    <property type="term" value="F:transmembrane transporter activity"/>
    <property type="evidence" value="ECO:0007669"/>
    <property type="project" value="InterPro"/>
</dbReference>
<evidence type="ECO:0000313" key="10">
    <source>
        <dbReference type="EMBL" id="KAK6332269.1"/>
    </source>
</evidence>
<feature type="transmembrane region" description="Helical" evidence="8">
    <location>
        <begin position="308"/>
        <end position="327"/>
    </location>
</feature>
<keyword evidence="3" id="KW-0813">Transport</keyword>
<evidence type="ECO:0000256" key="1">
    <source>
        <dbReference type="ARBA" id="ARBA00004141"/>
    </source>
</evidence>
<feature type="compositionally biased region" description="Polar residues" evidence="7">
    <location>
        <begin position="42"/>
        <end position="51"/>
    </location>
</feature>
<feature type="transmembrane region" description="Helical" evidence="8">
    <location>
        <begin position="485"/>
        <end position="507"/>
    </location>
</feature>
<keyword evidence="4 8" id="KW-0812">Transmembrane</keyword>
<feature type="transmembrane region" description="Helical" evidence="8">
    <location>
        <begin position="117"/>
        <end position="135"/>
    </location>
</feature>
<evidence type="ECO:0000256" key="7">
    <source>
        <dbReference type="SAM" id="MobiDB-lite"/>
    </source>
</evidence>
<dbReference type="PANTHER" id="PTHR23501">
    <property type="entry name" value="MAJOR FACILITATOR SUPERFAMILY"/>
    <property type="match status" value="1"/>
</dbReference>
<dbReference type="PANTHER" id="PTHR23501:SF12">
    <property type="entry name" value="MAJOR FACILITATOR SUPERFAMILY (MFS) PROFILE DOMAIN-CONTAINING PROTEIN-RELATED"/>
    <property type="match status" value="1"/>
</dbReference>
<dbReference type="InterPro" id="IPR011701">
    <property type="entry name" value="MFS"/>
</dbReference>
<dbReference type="AlphaFoldDB" id="A0AAV9TYI3"/>
<name>A0AAV9TYI3_9PEZI</name>
<dbReference type="Gene3D" id="1.20.1250.20">
    <property type="entry name" value="MFS general substrate transporter like domains"/>
    <property type="match status" value="2"/>
</dbReference>
<dbReference type="Pfam" id="PF07690">
    <property type="entry name" value="MFS_1"/>
    <property type="match status" value="1"/>
</dbReference>
<feature type="transmembrane region" description="Helical" evidence="8">
    <location>
        <begin position="348"/>
        <end position="368"/>
    </location>
</feature>
<keyword evidence="11" id="KW-1185">Reference proteome</keyword>
<keyword evidence="5 8" id="KW-1133">Transmembrane helix</keyword>
<dbReference type="InterPro" id="IPR036259">
    <property type="entry name" value="MFS_trans_sf"/>
</dbReference>
<feature type="transmembrane region" description="Helical" evidence="8">
    <location>
        <begin position="388"/>
        <end position="408"/>
    </location>
</feature>
<evidence type="ECO:0000256" key="8">
    <source>
        <dbReference type="SAM" id="Phobius"/>
    </source>
</evidence>
<dbReference type="EMBL" id="JAVHNQ010000015">
    <property type="protein sequence ID" value="KAK6332269.1"/>
    <property type="molecule type" value="Genomic_DNA"/>
</dbReference>
<feature type="compositionally biased region" description="Basic and acidic residues" evidence="7">
    <location>
        <begin position="27"/>
        <end position="40"/>
    </location>
</feature>
<feature type="transmembrane region" description="Helical" evidence="8">
    <location>
        <begin position="415"/>
        <end position="434"/>
    </location>
</feature>
<feature type="transmembrane region" description="Helical" evidence="8">
    <location>
        <begin position="172"/>
        <end position="196"/>
    </location>
</feature>
<evidence type="ECO:0000259" key="9">
    <source>
        <dbReference type="PROSITE" id="PS50850"/>
    </source>
</evidence>
<evidence type="ECO:0000256" key="4">
    <source>
        <dbReference type="ARBA" id="ARBA00022692"/>
    </source>
</evidence>
<accession>A0AAV9TYI3</accession>
<dbReference type="InterPro" id="IPR020846">
    <property type="entry name" value="MFS_dom"/>
</dbReference>
<keyword evidence="6 8" id="KW-0472">Membrane</keyword>
<proteinExistence type="inferred from homology"/>
<feature type="transmembrane region" description="Helical" evidence="8">
    <location>
        <begin position="276"/>
        <end position="302"/>
    </location>
</feature>
<comment type="similarity">
    <text evidence="2">Belongs to the major facilitator superfamily. TCR/Tet family.</text>
</comment>
<dbReference type="GO" id="GO:0005886">
    <property type="term" value="C:plasma membrane"/>
    <property type="evidence" value="ECO:0007669"/>
    <property type="project" value="TreeGrafter"/>
</dbReference>
<feature type="transmembrane region" description="Helical" evidence="8">
    <location>
        <begin position="555"/>
        <end position="573"/>
    </location>
</feature>
<feature type="transmembrane region" description="Helical" evidence="8">
    <location>
        <begin position="440"/>
        <end position="464"/>
    </location>
</feature>
<evidence type="ECO:0000256" key="2">
    <source>
        <dbReference type="ARBA" id="ARBA00007520"/>
    </source>
</evidence>
<dbReference type="FunFam" id="1.20.1250.20:FF:000429">
    <property type="entry name" value="MFS drug efflux transporter, putative"/>
    <property type="match status" value="1"/>
</dbReference>
<protein>
    <recommendedName>
        <fullName evidence="9">Major facilitator superfamily (MFS) profile domain-containing protein</fullName>
    </recommendedName>
</protein>
<evidence type="ECO:0000313" key="11">
    <source>
        <dbReference type="Proteomes" id="UP001375240"/>
    </source>
</evidence>